<gene>
    <name evidence="13" type="primary">phhA</name>
    <name evidence="13" type="ORF">EWM59_03385</name>
</gene>
<evidence type="ECO:0000256" key="9">
    <source>
        <dbReference type="ARBA" id="ARBA00023232"/>
    </source>
</evidence>
<dbReference type="EC" id="1.14.16.1" evidence="4"/>
<feature type="binding site" evidence="11">
    <location>
        <position position="158"/>
    </location>
    <ligand>
        <name>Fe cation</name>
        <dbReference type="ChEBI" id="CHEBI:24875"/>
    </ligand>
</feature>
<organism evidence="13 14">
    <name type="scientific">Emticicia agri</name>
    <dbReference type="NCBI Taxonomy" id="2492393"/>
    <lineage>
        <taxon>Bacteria</taxon>
        <taxon>Pseudomonadati</taxon>
        <taxon>Bacteroidota</taxon>
        <taxon>Cytophagia</taxon>
        <taxon>Cytophagales</taxon>
        <taxon>Leadbetterellaceae</taxon>
        <taxon>Emticicia</taxon>
    </lineage>
</organism>
<evidence type="ECO:0000256" key="3">
    <source>
        <dbReference type="ARBA" id="ARBA00009712"/>
    </source>
</evidence>
<feature type="binding site" evidence="11">
    <location>
        <position position="116"/>
    </location>
    <ligand>
        <name>Fe cation</name>
        <dbReference type="ChEBI" id="CHEBI:24875"/>
    </ligand>
</feature>
<dbReference type="PANTHER" id="PTHR11473">
    <property type="entry name" value="AROMATIC AMINO ACID HYDROXYLASE"/>
    <property type="match status" value="1"/>
</dbReference>
<dbReference type="EMBL" id="SEWF01000004">
    <property type="protein sequence ID" value="RYU97116.1"/>
    <property type="molecule type" value="Genomic_DNA"/>
</dbReference>
<dbReference type="NCBIfam" id="NF008877">
    <property type="entry name" value="PRK11913.1-2"/>
    <property type="match status" value="1"/>
</dbReference>
<dbReference type="Gene3D" id="1.10.800.10">
    <property type="entry name" value="Aromatic amino acid hydroxylase"/>
    <property type="match status" value="1"/>
</dbReference>
<dbReference type="PROSITE" id="PS51410">
    <property type="entry name" value="BH4_AAA_HYDROXYL_2"/>
    <property type="match status" value="1"/>
</dbReference>
<keyword evidence="9" id="KW-0585">Phenylalanine catabolism</keyword>
<evidence type="ECO:0000256" key="4">
    <source>
        <dbReference type="ARBA" id="ARBA00011995"/>
    </source>
</evidence>
<evidence type="ECO:0000256" key="11">
    <source>
        <dbReference type="PIRSR" id="PIRSR601273-2"/>
    </source>
</evidence>
<evidence type="ECO:0000256" key="5">
    <source>
        <dbReference type="ARBA" id="ARBA00022723"/>
    </source>
</evidence>
<evidence type="ECO:0000256" key="2">
    <source>
        <dbReference type="ARBA" id="ARBA00005088"/>
    </source>
</evidence>
<dbReference type="RefSeq" id="WP_130019692.1">
    <property type="nucleotide sequence ID" value="NZ_SEWF01000004.1"/>
</dbReference>
<keyword evidence="6 13" id="KW-0560">Oxidoreductase</keyword>
<comment type="pathway">
    <text evidence="2">Amino-acid degradation; L-phenylalanine degradation; acetoacetate and fumarate from L-phenylalanine: step 1/6.</text>
</comment>
<feature type="binding site" evidence="11">
    <location>
        <position position="111"/>
    </location>
    <ligand>
        <name>Fe cation</name>
        <dbReference type="ChEBI" id="CHEBI:24875"/>
    </ligand>
</feature>
<reference evidence="13 14" key="1">
    <citation type="submission" date="2019-02" db="EMBL/GenBank/DDBJ databases">
        <title>Bacterial novel species Emticicia sp. 17J42-9 isolated from soil.</title>
        <authorList>
            <person name="Jung H.-Y."/>
        </authorList>
    </citation>
    <scope>NUCLEOTIDE SEQUENCE [LARGE SCALE GENOMIC DNA]</scope>
    <source>
        <strain evidence="13 14">17J42-9</strain>
    </source>
</reference>
<dbReference type="Pfam" id="PF00351">
    <property type="entry name" value="Biopterin_H"/>
    <property type="match status" value="1"/>
</dbReference>
<evidence type="ECO:0000313" key="14">
    <source>
        <dbReference type="Proteomes" id="UP000293162"/>
    </source>
</evidence>
<evidence type="ECO:0000256" key="6">
    <source>
        <dbReference type="ARBA" id="ARBA00023002"/>
    </source>
</evidence>
<sequence>MNQAYKSYTADDHEVWRLLFERQLEKLPGLASKDYLEGIEKAGFTADHIPDFEKELNPRLQALTGWSVIGVPGLVPIKEFFELMAARQFPASTWLRRRDQLEYLEEPDMFHDTFGHVPLLTNKAFCDFLAEFSKISLKYIEDEAAVSMMQRLYWYTVEFGLVREDNQLKIYGGGILSSSGESEYSLHSDVPARVPYNMEEIIATEVKIDEYQKKYFIIDSYEQLFHSLPEFEKVLEQQLLVCQ</sequence>
<dbReference type="PANTHER" id="PTHR11473:SF24">
    <property type="entry name" value="PHENYLALANINE-4-HYDROXYLASE"/>
    <property type="match status" value="1"/>
</dbReference>
<accession>A0A4Q5M3W9</accession>
<evidence type="ECO:0000256" key="10">
    <source>
        <dbReference type="ARBA" id="ARBA00029922"/>
    </source>
</evidence>
<comment type="cofactor">
    <cofactor evidence="1 11">
        <name>Fe(2+)</name>
        <dbReference type="ChEBI" id="CHEBI:29033"/>
    </cofactor>
</comment>
<proteinExistence type="inferred from homology"/>
<dbReference type="GO" id="GO:0005506">
    <property type="term" value="F:iron ion binding"/>
    <property type="evidence" value="ECO:0007669"/>
    <property type="project" value="InterPro"/>
</dbReference>
<dbReference type="PRINTS" id="PR00372">
    <property type="entry name" value="FYWHYDRXLASE"/>
</dbReference>
<name>A0A4Q5M3W9_9BACT</name>
<comment type="similarity">
    <text evidence="3">Belongs to the biopterin-dependent aromatic amino acid hydroxylase family.</text>
</comment>
<keyword evidence="14" id="KW-1185">Reference proteome</keyword>
<keyword evidence="5 11" id="KW-0479">Metal-binding</keyword>
<dbReference type="InterPro" id="IPR019774">
    <property type="entry name" value="Aromatic-AA_hydroxylase_C"/>
</dbReference>
<evidence type="ECO:0000256" key="7">
    <source>
        <dbReference type="ARBA" id="ARBA00023004"/>
    </source>
</evidence>
<protein>
    <recommendedName>
        <fullName evidence="4">phenylalanine 4-monooxygenase</fullName>
        <ecNumber evidence="4">1.14.16.1</ecNumber>
    </recommendedName>
    <alternativeName>
        <fullName evidence="10">Phe-4-monooxygenase</fullName>
    </alternativeName>
</protein>
<dbReference type="OrthoDB" id="9780502at2"/>
<dbReference type="AlphaFoldDB" id="A0A4Q5M3W9"/>
<evidence type="ECO:0000256" key="1">
    <source>
        <dbReference type="ARBA" id="ARBA00001954"/>
    </source>
</evidence>
<evidence type="ECO:0000259" key="12">
    <source>
        <dbReference type="PROSITE" id="PS51410"/>
    </source>
</evidence>
<keyword evidence="8 13" id="KW-0503">Monooxygenase</keyword>
<dbReference type="Proteomes" id="UP000293162">
    <property type="component" value="Unassembled WGS sequence"/>
</dbReference>
<dbReference type="SUPFAM" id="SSF56534">
    <property type="entry name" value="Aromatic aminoacid monoxygenases, catalytic and oligomerization domains"/>
    <property type="match status" value="1"/>
</dbReference>
<dbReference type="InterPro" id="IPR036329">
    <property type="entry name" value="Aro-AA_hydroxylase_C_sf"/>
</dbReference>
<dbReference type="GO" id="GO:0004505">
    <property type="term" value="F:phenylalanine 4-monooxygenase activity"/>
    <property type="evidence" value="ECO:0007669"/>
    <property type="project" value="UniProtKB-EC"/>
</dbReference>
<dbReference type="GO" id="GO:0006559">
    <property type="term" value="P:L-phenylalanine catabolic process"/>
    <property type="evidence" value="ECO:0007669"/>
    <property type="project" value="UniProtKB-KW"/>
</dbReference>
<evidence type="ECO:0000256" key="8">
    <source>
        <dbReference type="ARBA" id="ARBA00023033"/>
    </source>
</evidence>
<comment type="caution">
    <text evidence="13">The sequence shown here is derived from an EMBL/GenBank/DDBJ whole genome shotgun (WGS) entry which is preliminary data.</text>
</comment>
<dbReference type="InterPro" id="IPR036951">
    <property type="entry name" value="ArAA_hydroxylase_sf"/>
</dbReference>
<feature type="domain" description="Biopterin-dependent aromatic amino acid hydroxylase family profile" evidence="12">
    <location>
        <begin position="1"/>
        <end position="243"/>
    </location>
</feature>
<dbReference type="InterPro" id="IPR005960">
    <property type="entry name" value="Phe-4-hydroxylase_mono"/>
</dbReference>
<evidence type="ECO:0000313" key="13">
    <source>
        <dbReference type="EMBL" id="RYU97116.1"/>
    </source>
</evidence>
<keyword evidence="7 11" id="KW-0408">Iron</keyword>
<dbReference type="NCBIfam" id="TIGR01267">
    <property type="entry name" value="Phe4hydrox_mono"/>
    <property type="match status" value="1"/>
</dbReference>
<dbReference type="InterPro" id="IPR001273">
    <property type="entry name" value="ArAA_hydroxylase"/>
</dbReference>